<gene>
    <name evidence="1" type="ORF">GSPATT00036348001</name>
</gene>
<dbReference type="HOGENOM" id="CLU_2710160_0_0_1"/>
<reference evidence="1 2" key="1">
    <citation type="journal article" date="2006" name="Nature">
        <title>Global trends of whole-genome duplications revealed by the ciliate Paramecium tetraurelia.</title>
        <authorList>
            <consortium name="Genoscope"/>
            <person name="Aury J.-M."/>
            <person name="Jaillon O."/>
            <person name="Duret L."/>
            <person name="Noel B."/>
            <person name="Jubin C."/>
            <person name="Porcel B.M."/>
            <person name="Segurens B."/>
            <person name="Daubin V."/>
            <person name="Anthouard V."/>
            <person name="Aiach N."/>
            <person name="Arnaiz O."/>
            <person name="Billaut A."/>
            <person name="Beisson J."/>
            <person name="Blanc I."/>
            <person name="Bouhouche K."/>
            <person name="Camara F."/>
            <person name="Duharcourt S."/>
            <person name="Guigo R."/>
            <person name="Gogendeau D."/>
            <person name="Katinka M."/>
            <person name="Keller A.-M."/>
            <person name="Kissmehl R."/>
            <person name="Klotz C."/>
            <person name="Koll F."/>
            <person name="Le Moue A."/>
            <person name="Lepere C."/>
            <person name="Malinsky S."/>
            <person name="Nowacki M."/>
            <person name="Nowak J.K."/>
            <person name="Plattner H."/>
            <person name="Poulain J."/>
            <person name="Ruiz F."/>
            <person name="Serrano V."/>
            <person name="Zagulski M."/>
            <person name="Dessen P."/>
            <person name="Betermier M."/>
            <person name="Weissenbach J."/>
            <person name="Scarpelli C."/>
            <person name="Schachter V."/>
            <person name="Sperling L."/>
            <person name="Meyer E."/>
            <person name="Cohen J."/>
            <person name="Wincker P."/>
        </authorList>
    </citation>
    <scope>NUCLEOTIDE SEQUENCE [LARGE SCALE GENOMIC DNA]</scope>
    <source>
        <strain evidence="1 2">Stock d4-2</strain>
    </source>
</reference>
<accession>A0C8U6</accession>
<evidence type="ECO:0000313" key="2">
    <source>
        <dbReference type="Proteomes" id="UP000000600"/>
    </source>
</evidence>
<evidence type="ECO:0000313" key="1">
    <source>
        <dbReference type="EMBL" id="CAK67213.1"/>
    </source>
</evidence>
<sequence>MSNKVPQNGIQVVARYSRNTDETEVKRISLNDEINKYEEFSYQFDYYQENLNQNDHEVPEQYQQQIFDPQTKI</sequence>
<name>A0C8U6_PARTE</name>
<proteinExistence type="predicted"/>
<dbReference type="Proteomes" id="UP000000600">
    <property type="component" value="Unassembled WGS sequence"/>
</dbReference>
<dbReference type="InParanoid" id="A0C8U6"/>
<evidence type="ECO:0008006" key="3">
    <source>
        <dbReference type="Google" id="ProtNLM"/>
    </source>
</evidence>
<dbReference type="EMBL" id="CT868051">
    <property type="protein sequence ID" value="CAK67213.1"/>
    <property type="molecule type" value="Genomic_DNA"/>
</dbReference>
<dbReference type="KEGG" id="ptm:GSPATT00036348001"/>
<dbReference type="GeneID" id="5020395"/>
<dbReference type="AlphaFoldDB" id="A0C8U6"/>
<dbReference type="RefSeq" id="XP_001434610.1">
    <property type="nucleotide sequence ID" value="XM_001434573.1"/>
</dbReference>
<keyword evidence="2" id="KW-1185">Reference proteome</keyword>
<organism evidence="1 2">
    <name type="scientific">Paramecium tetraurelia</name>
    <dbReference type="NCBI Taxonomy" id="5888"/>
    <lineage>
        <taxon>Eukaryota</taxon>
        <taxon>Sar</taxon>
        <taxon>Alveolata</taxon>
        <taxon>Ciliophora</taxon>
        <taxon>Intramacronucleata</taxon>
        <taxon>Oligohymenophorea</taxon>
        <taxon>Peniculida</taxon>
        <taxon>Parameciidae</taxon>
        <taxon>Paramecium</taxon>
    </lineage>
</organism>
<protein>
    <recommendedName>
        <fullName evidence="3">Kinesin motor domain-containing protein</fullName>
    </recommendedName>
</protein>